<organism evidence="2">
    <name type="scientific">Physcomitrium patens</name>
    <name type="common">Spreading-leaved earth moss</name>
    <name type="synonym">Physcomitrella patens</name>
    <dbReference type="NCBI Taxonomy" id="3218"/>
    <lineage>
        <taxon>Eukaryota</taxon>
        <taxon>Viridiplantae</taxon>
        <taxon>Streptophyta</taxon>
        <taxon>Embryophyta</taxon>
        <taxon>Bryophyta</taxon>
        <taxon>Bryophytina</taxon>
        <taxon>Bryopsida</taxon>
        <taxon>Funariidae</taxon>
        <taxon>Funariales</taxon>
        <taxon>Funariaceae</taxon>
        <taxon>Physcomitrium</taxon>
    </lineage>
</organism>
<dbReference type="STRING" id="3218.A0A2K1JDZ0"/>
<gene>
    <name evidence="2" type="ORF">PHYPA_020031</name>
</gene>
<dbReference type="SUPFAM" id="SSF50891">
    <property type="entry name" value="Cyclophilin-like"/>
    <property type="match status" value="1"/>
</dbReference>
<reference evidence="2 4" key="2">
    <citation type="journal article" date="2018" name="Plant J.">
        <title>The Physcomitrella patens chromosome-scale assembly reveals moss genome structure and evolution.</title>
        <authorList>
            <person name="Lang D."/>
            <person name="Ullrich K.K."/>
            <person name="Murat F."/>
            <person name="Fuchs J."/>
            <person name="Jenkins J."/>
            <person name="Haas F.B."/>
            <person name="Piednoel M."/>
            <person name="Gundlach H."/>
            <person name="Van Bel M."/>
            <person name="Meyberg R."/>
            <person name="Vives C."/>
            <person name="Morata J."/>
            <person name="Symeonidi A."/>
            <person name="Hiss M."/>
            <person name="Muchero W."/>
            <person name="Kamisugi Y."/>
            <person name="Saleh O."/>
            <person name="Blanc G."/>
            <person name="Decker E.L."/>
            <person name="van Gessel N."/>
            <person name="Grimwood J."/>
            <person name="Hayes R.D."/>
            <person name="Graham S.W."/>
            <person name="Gunter L.E."/>
            <person name="McDaniel S.F."/>
            <person name="Hoernstein S.N.W."/>
            <person name="Larsson A."/>
            <person name="Li F.W."/>
            <person name="Perroud P.F."/>
            <person name="Phillips J."/>
            <person name="Ranjan P."/>
            <person name="Rokshar D.S."/>
            <person name="Rothfels C.J."/>
            <person name="Schneider L."/>
            <person name="Shu S."/>
            <person name="Stevenson D.W."/>
            <person name="Thummler F."/>
            <person name="Tillich M."/>
            <person name="Villarreal Aguilar J.C."/>
            <person name="Widiez T."/>
            <person name="Wong G.K."/>
            <person name="Wymore A."/>
            <person name="Zhang Y."/>
            <person name="Zimmer A.D."/>
            <person name="Quatrano R.S."/>
            <person name="Mayer K.F.X."/>
            <person name="Goodstein D."/>
            <person name="Casacuberta J.M."/>
            <person name="Vandepoele K."/>
            <person name="Reski R."/>
            <person name="Cuming A.C."/>
            <person name="Tuskan G.A."/>
            <person name="Maumus F."/>
            <person name="Salse J."/>
            <person name="Schmutz J."/>
            <person name="Rensing S.A."/>
        </authorList>
    </citation>
    <scope>NUCLEOTIDE SEQUENCE [LARGE SCALE GENOMIC DNA]</scope>
    <source>
        <strain evidence="3 4">cv. Gransden 2004</strain>
    </source>
</reference>
<dbReference type="PANTHER" id="PTHR46873">
    <property type="entry name" value="EXPRESSED PROTEIN"/>
    <property type="match status" value="1"/>
</dbReference>
<dbReference type="PaxDb" id="3218-PP1S271_6V6.1"/>
<dbReference type="EnsemblPlants" id="Pp3c15_21470V3.2">
    <property type="protein sequence ID" value="Pp3c15_21470V3.2"/>
    <property type="gene ID" value="Pp3c15_21470"/>
</dbReference>
<protein>
    <recommendedName>
        <fullName evidence="1">PPIase cyclophilin-type domain-containing protein</fullName>
    </recommendedName>
</protein>
<evidence type="ECO:0000313" key="3">
    <source>
        <dbReference type="EnsemblPlants" id="Pp3c15_21470V3.1"/>
    </source>
</evidence>
<evidence type="ECO:0000313" key="2">
    <source>
        <dbReference type="EMBL" id="PNR39751.1"/>
    </source>
</evidence>
<dbReference type="Gramene" id="Pp3c15_21470V3.1">
    <property type="protein sequence ID" value="Pp3c15_21470V3.1"/>
    <property type="gene ID" value="Pp3c15_21470"/>
</dbReference>
<proteinExistence type="predicted"/>
<dbReference type="Pfam" id="PF00160">
    <property type="entry name" value="Pro_isomerase"/>
    <property type="match status" value="1"/>
</dbReference>
<dbReference type="EMBL" id="ABEU02000015">
    <property type="protein sequence ID" value="PNR39751.1"/>
    <property type="molecule type" value="Genomic_DNA"/>
</dbReference>
<dbReference type="EnsemblPlants" id="Pp3c15_21470V3.1">
    <property type="protein sequence ID" value="Pp3c15_21470V3.1"/>
    <property type="gene ID" value="Pp3c15_21470"/>
</dbReference>
<evidence type="ECO:0000259" key="1">
    <source>
        <dbReference type="PROSITE" id="PS50072"/>
    </source>
</evidence>
<evidence type="ECO:0000313" key="4">
    <source>
        <dbReference type="Proteomes" id="UP000006727"/>
    </source>
</evidence>
<reference evidence="3" key="3">
    <citation type="submission" date="2020-12" db="UniProtKB">
        <authorList>
            <consortium name="EnsemblPlants"/>
        </authorList>
    </citation>
    <scope>IDENTIFICATION</scope>
</reference>
<dbReference type="PANTHER" id="PTHR46873:SF3">
    <property type="entry name" value="PPIASE CYCLOPHILIN-TYPE DOMAIN-CONTAINING PROTEIN"/>
    <property type="match status" value="1"/>
</dbReference>
<dbReference type="GO" id="GO:0003755">
    <property type="term" value="F:peptidyl-prolyl cis-trans isomerase activity"/>
    <property type="evidence" value="ECO:0007669"/>
    <property type="project" value="InterPro"/>
</dbReference>
<dbReference type="InParanoid" id="A0A2K1JDZ0"/>
<dbReference type="InterPro" id="IPR002130">
    <property type="entry name" value="Cyclophilin-type_PPIase_dom"/>
</dbReference>
<dbReference type="PROSITE" id="PS50072">
    <property type="entry name" value="CSA_PPIASE_2"/>
    <property type="match status" value="1"/>
</dbReference>
<name>A0A2K1JDZ0_PHYPA</name>
<dbReference type="Proteomes" id="UP000006727">
    <property type="component" value="Chromosome 15"/>
</dbReference>
<dbReference type="Gramene" id="Pp3c15_21470V3.2">
    <property type="protein sequence ID" value="Pp3c15_21470V3.2"/>
    <property type="gene ID" value="Pp3c15_21470"/>
</dbReference>
<keyword evidence="4" id="KW-1185">Reference proteome</keyword>
<accession>A0A2K1JDZ0</accession>
<dbReference type="Gene3D" id="2.40.100.10">
    <property type="entry name" value="Cyclophilin-like"/>
    <property type="match status" value="1"/>
</dbReference>
<reference evidence="2 4" key="1">
    <citation type="journal article" date="2008" name="Science">
        <title>The Physcomitrella genome reveals evolutionary insights into the conquest of land by plants.</title>
        <authorList>
            <person name="Rensing S."/>
            <person name="Lang D."/>
            <person name="Zimmer A."/>
            <person name="Terry A."/>
            <person name="Salamov A."/>
            <person name="Shapiro H."/>
            <person name="Nishiyama T."/>
            <person name="Perroud P.-F."/>
            <person name="Lindquist E."/>
            <person name="Kamisugi Y."/>
            <person name="Tanahashi T."/>
            <person name="Sakakibara K."/>
            <person name="Fujita T."/>
            <person name="Oishi K."/>
            <person name="Shin-I T."/>
            <person name="Kuroki Y."/>
            <person name="Toyoda A."/>
            <person name="Suzuki Y."/>
            <person name="Hashimoto A."/>
            <person name="Yamaguchi K."/>
            <person name="Sugano A."/>
            <person name="Kohara Y."/>
            <person name="Fujiyama A."/>
            <person name="Anterola A."/>
            <person name="Aoki S."/>
            <person name="Ashton N."/>
            <person name="Barbazuk W.B."/>
            <person name="Barker E."/>
            <person name="Bennetzen J."/>
            <person name="Bezanilla M."/>
            <person name="Blankenship R."/>
            <person name="Cho S.H."/>
            <person name="Dutcher S."/>
            <person name="Estelle M."/>
            <person name="Fawcett J.A."/>
            <person name="Gundlach H."/>
            <person name="Hanada K."/>
            <person name="Heyl A."/>
            <person name="Hicks K.A."/>
            <person name="Hugh J."/>
            <person name="Lohr M."/>
            <person name="Mayer K."/>
            <person name="Melkozernov A."/>
            <person name="Murata T."/>
            <person name="Nelson D."/>
            <person name="Pils B."/>
            <person name="Prigge M."/>
            <person name="Reiss B."/>
            <person name="Renner T."/>
            <person name="Rombauts S."/>
            <person name="Rushton P."/>
            <person name="Sanderfoot A."/>
            <person name="Schween G."/>
            <person name="Shiu S.-H."/>
            <person name="Stueber K."/>
            <person name="Theodoulou F.L."/>
            <person name="Tu H."/>
            <person name="Van de Peer Y."/>
            <person name="Verrier P.J."/>
            <person name="Waters E."/>
            <person name="Wood A."/>
            <person name="Yang L."/>
            <person name="Cove D."/>
            <person name="Cuming A."/>
            <person name="Hasebe M."/>
            <person name="Lucas S."/>
            <person name="Mishler D.B."/>
            <person name="Reski R."/>
            <person name="Grigoriev I."/>
            <person name="Quatrano R.S."/>
            <person name="Boore J.L."/>
        </authorList>
    </citation>
    <scope>NUCLEOTIDE SEQUENCE [LARGE SCALE GENOMIC DNA]</scope>
    <source>
        <strain evidence="3 4">cv. Gransden 2004</strain>
    </source>
</reference>
<sequence length="247" mass="27666">MSCLQKMEGRKWTSCFEQWKKLRIVMSLAMAMVMAKPELVSGLSRNDAFVGYSELPATTKLYYGYPQRPKEHLVFATKYGDIRVELQREAAPKTVQYMKRLVNRGLFDGCGLYRAEPSGPTIDIGSSVHRKGYALVQGGLYSCGRQEDNKLPLETTLDNSKGTVAIITGTSEFFFSLDDHHEWNGSFSVFGKVIGGPSWRALERLVALPTKQEVHPSGTVMRILVQPVNFKVTIELQFDPPNVVLPS</sequence>
<dbReference type="InterPro" id="IPR029000">
    <property type="entry name" value="Cyclophilin-like_dom_sf"/>
</dbReference>
<feature type="domain" description="PPIase cyclophilin-type" evidence="1">
    <location>
        <begin position="80"/>
        <end position="221"/>
    </location>
</feature>
<dbReference type="AlphaFoldDB" id="A0A2K1JDZ0"/>